<feature type="transmembrane region" description="Helical" evidence="1">
    <location>
        <begin position="7"/>
        <end position="25"/>
    </location>
</feature>
<dbReference type="RefSeq" id="WP_087107554.1">
    <property type="nucleotide sequence ID" value="NZ_FUKM01000028.1"/>
</dbReference>
<dbReference type="Proteomes" id="UP000196331">
    <property type="component" value="Unassembled WGS sequence"/>
</dbReference>
<evidence type="ECO:0000313" key="2">
    <source>
        <dbReference type="EMBL" id="SJN11985.1"/>
    </source>
</evidence>
<feature type="transmembrane region" description="Helical" evidence="1">
    <location>
        <begin position="119"/>
        <end position="139"/>
    </location>
</feature>
<dbReference type="AlphaFoldDB" id="A0A1R4HWS0"/>
<keyword evidence="1" id="KW-1133">Transmembrane helix</keyword>
<protein>
    <submittedName>
        <fullName evidence="2">Uncharacterized protein</fullName>
    </submittedName>
</protein>
<keyword evidence="1" id="KW-0472">Membrane</keyword>
<organism evidence="2 3">
    <name type="scientific">Halomonas citrativorans</name>
    <dbReference type="NCBI Taxonomy" id="2742612"/>
    <lineage>
        <taxon>Bacteria</taxon>
        <taxon>Pseudomonadati</taxon>
        <taxon>Pseudomonadota</taxon>
        <taxon>Gammaproteobacteria</taxon>
        <taxon>Oceanospirillales</taxon>
        <taxon>Halomonadaceae</taxon>
        <taxon>Halomonas</taxon>
    </lineage>
</organism>
<feature type="transmembrane region" description="Helical" evidence="1">
    <location>
        <begin position="31"/>
        <end position="52"/>
    </location>
</feature>
<name>A0A1R4HWS0_9GAMM</name>
<comment type="caution">
    <text evidence="2">The sequence shown here is derived from an EMBL/GenBank/DDBJ whole genome shotgun (WGS) entry which is preliminary data.</text>
</comment>
<evidence type="ECO:0000256" key="1">
    <source>
        <dbReference type="SAM" id="Phobius"/>
    </source>
</evidence>
<dbReference type="OrthoDB" id="6182046at2"/>
<dbReference type="EMBL" id="FUKM01000028">
    <property type="protein sequence ID" value="SJN11985.1"/>
    <property type="molecule type" value="Genomic_DNA"/>
</dbReference>
<sequence>MQSKYKIHLLRANLLAAAAALAFWTLGAQPIAILLLWLSVGWLCITALLLDFSHRHSRGLPWQVLPGLLLLGLIASAPEQHDMLIWAWAAIFMLPQARWVLALNAMAALLSGALIAPQLPIPAGGLILLLLGILCLLAVSSARQLVDMNGAIGQRLRLIPKVNLWAGEQLLRDLPREQTRSEREVIYAELFILQVKRRQLWPTAKKLCELTYSFENTYRLNSTTLAALMLSRSPQEATRRRKQLQAALPENVVSHHEPLIDIEPSTLTLEHLCNTPKAQGSS</sequence>
<reference evidence="2 3" key="1">
    <citation type="submission" date="2017-02" db="EMBL/GenBank/DDBJ databases">
        <authorList>
            <person name="Dridi B."/>
        </authorList>
    </citation>
    <scope>NUCLEOTIDE SEQUENCE [LARGE SCALE GENOMIC DNA]</scope>
    <source>
        <strain evidence="2 3">JB380</strain>
    </source>
</reference>
<proteinExistence type="predicted"/>
<keyword evidence="1" id="KW-0812">Transmembrane</keyword>
<accession>A0A1R4HWS0</accession>
<evidence type="ECO:0000313" key="3">
    <source>
        <dbReference type="Proteomes" id="UP000196331"/>
    </source>
</evidence>
<gene>
    <name evidence="2" type="ORF">CZ787_07080</name>
</gene>